<gene>
    <name evidence="2" type="ORF">A3E73_01495</name>
</gene>
<protein>
    <submittedName>
        <fullName evidence="2">Uncharacterized protein</fullName>
    </submittedName>
</protein>
<feature type="transmembrane region" description="Helical" evidence="1">
    <location>
        <begin position="92"/>
        <end position="115"/>
    </location>
</feature>
<name>A0A1F5DK12_9BACT</name>
<keyword evidence="1" id="KW-1133">Transmembrane helix</keyword>
<evidence type="ECO:0000313" key="3">
    <source>
        <dbReference type="Proteomes" id="UP000176791"/>
    </source>
</evidence>
<reference evidence="2 3" key="1">
    <citation type="journal article" date="2016" name="Nat. Commun.">
        <title>Thousands of microbial genomes shed light on interconnected biogeochemical processes in an aquifer system.</title>
        <authorList>
            <person name="Anantharaman K."/>
            <person name="Brown C.T."/>
            <person name="Hug L.A."/>
            <person name="Sharon I."/>
            <person name="Castelle C.J."/>
            <person name="Probst A.J."/>
            <person name="Thomas B.C."/>
            <person name="Singh A."/>
            <person name="Wilkins M.J."/>
            <person name="Karaoz U."/>
            <person name="Brodie E.L."/>
            <person name="Williams K.H."/>
            <person name="Hubbard S.S."/>
            <person name="Banfield J.F."/>
        </authorList>
    </citation>
    <scope>NUCLEOTIDE SEQUENCE [LARGE SCALE GENOMIC DNA]</scope>
</reference>
<feature type="transmembrane region" description="Helical" evidence="1">
    <location>
        <begin position="54"/>
        <end position="80"/>
    </location>
</feature>
<dbReference type="STRING" id="1797460.A3E73_01495"/>
<dbReference type="Proteomes" id="UP000176791">
    <property type="component" value="Unassembled WGS sequence"/>
</dbReference>
<proteinExistence type="predicted"/>
<organism evidence="2 3">
    <name type="scientific">Candidatus Beckwithbacteria bacterium RIFCSPHIGHO2_12_FULL_47_17</name>
    <dbReference type="NCBI Taxonomy" id="1797460"/>
    <lineage>
        <taxon>Bacteria</taxon>
        <taxon>Candidatus Beckwithiibacteriota</taxon>
    </lineage>
</organism>
<accession>A0A1F5DK12</accession>
<keyword evidence="1" id="KW-0812">Transmembrane</keyword>
<evidence type="ECO:0000256" key="1">
    <source>
        <dbReference type="SAM" id="Phobius"/>
    </source>
</evidence>
<comment type="caution">
    <text evidence="2">The sequence shown here is derived from an EMBL/GenBank/DDBJ whole genome shotgun (WGS) entry which is preliminary data.</text>
</comment>
<dbReference type="AlphaFoldDB" id="A0A1F5DK12"/>
<sequence>MPEPSAPEAQPQKDNLGEKILGFCHDQYNKTVEFAFGKQVYVPFTDRKVSRPELWLGLPVASAFITSAITEIPIIMLGVASKGELFSQNPEVAVGLGLLAAAGGVGVGLAAATGIEVMSGIRTMSEKVAAKLHEKAKKRYEKAKQILGKDEEKIMGPGLTRGVKAVRDFISGQNNK</sequence>
<evidence type="ECO:0000313" key="2">
    <source>
        <dbReference type="EMBL" id="OGD55517.1"/>
    </source>
</evidence>
<keyword evidence="1" id="KW-0472">Membrane</keyword>
<dbReference type="EMBL" id="MEZN01000042">
    <property type="protein sequence ID" value="OGD55517.1"/>
    <property type="molecule type" value="Genomic_DNA"/>
</dbReference>